<dbReference type="GO" id="GO:0070573">
    <property type="term" value="F:metallodipeptidase activity"/>
    <property type="evidence" value="ECO:0007669"/>
    <property type="project" value="TreeGrafter"/>
</dbReference>
<dbReference type="InterPro" id="IPR002933">
    <property type="entry name" value="Peptidase_M20"/>
</dbReference>
<evidence type="ECO:0000256" key="16">
    <source>
        <dbReference type="ARBA" id="ARBA00077688"/>
    </source>
</evidence>
<evidence type="ECO:0000256" key="6">
    <source>
        <dbReference type="ARBA" id="ARBA00022833"/>
    </source>
</evidence>
<evidence type="ECO:0000256" key="8">
    <source>
        <dbReference type="ARBA" id="ARBA00023285"/>
    </source>
</evidence>
<dbReference type="Pfam" id="PF01546">
    <property type="entry name" value="Peptidase_M20"/>
    <property type="match status" value="1"/>
</dbReference>
<organism evidence="19 20">
    <name type="scientific">Citroniella saccharovorans</name>
    <dbReference type="NCBI Taxonomy" id="2053367"/>
    <lineage>
        <taxon>Bacteria</taxon>
        <taxon>Bacillati</taxon>
        <taxon>Bacillota</taxon>
        <taxon>Tissierellia</taxon>
        <taxon>Tissierellales</taxon>
        <taxon>Peptoniphilaceae</taxon>
        <taxon>Citroniella</taxon>
    </lineage>
</organism>
<dbReference type="InterPro" id="IPR036264">
    <property type="entry name" value="Bact_exopeptidase_dim_dom"/>
</dbReference>
<keyword evidence="7" id="KW-0482">Metalloprotease</keyword>
<evidence type="ECO:0000256" key="7">
    <source>
        <dbReference type="ARBA" id="ARBA00023049"/>
    </source>
</evidence>
<dbReference type="FunFam" id="3.40.630.10:FF:000015">
    <property type="entry name" value="Aminoacyl-histidine dipeptidase PepD"/>
    <property type="match status" value="1"/>
</dbReference>
<keyword evidence="8" id="KW-0170">Cobalt</keyword>
<evidence type="ECO:0000256" key="14">
    <source>
        <dbReference type="ARBA" id="ARBA00075285"/>
    </source>
</evidence>
<evidence type="ECO:0000256" key="10">
    <source>
        <dbReference type="ARBA" id="ARBA00038976"/>
    </source>
</evidence>
<gene>
    <name evidence="19" type="ORF">VLK81_03485</name>
</gene>
<evidence type="ECO:0000256" key="3">
    <source>
        <dbReference type="ARBA" id="ARBA00022670"/>
    </source>
</evidence>
<evidence type="ECO:0000256" key="5">
    <source>
        <dbReference type="ARBA" id="ARBA00022801"/>
    </source>
</evidence>
<sequence length="470" mass="52818">MYNQKKVFKYFSEISKIPRCSGNEKEISDYLVNFGKERGFDVYQDEALNVYMKKKASPGYENAPTVILQGHMDMVCVKSEDSNHNFCKDPIKLIYEDGIIHADKTTLGADNGIAVAMALAYFDSDEYKHPNLEMLITSSEETGMDGAIAVDGKLLEGKYLLNIDSEEDYGFTVSCAGGVNQIVRFKEEFDENNSNEAYTITVDGLLGGHSGMEIIKERANAIKVVARFLNSIKDKIVLAEISGGTKHNAIPNKAFATFTASEDISSEFEKFRKEITNEYKTKDKGLRISLNRTEIKKTYTKDLSDRLVSFLALAPHGIKAMSADIKGLVETSDNLSVVEKDNGNIKITFSIRSSIESARRELEKEIETLAKILKADIESRDGYPAWEFEEDSKLLSISKKVYKDVFNKEPEILAIHAGLECGLLKKHLPNTEMISFGPNLHDVHSEKERMEVESVNKMFNFLVELLENIK</sequence>
<dbReference type="InterPro" id="IPR001160">
    <property type="entry name" value="Peptidase_M20C"/>
</dbReference>
<keyword evidence="20" id="KW-1185">Reference proteome</keyword>
<evidence type="ECO:0000256" key="4">
    <source>
        <dbReference type="ARBA" id="ARBA00022723"/>
    </source>
</evidence>
<dbReference type="Pfam" id="PF07687">
    <property type="entry name" value="M20_dimer"/>
    <property type="match status" value="1"/>
</dbReference>
<dbReference type="AlphaFoldDB" id="A0AAW9MWY7"/>
<name>A0AAW9MWY7_9FIRM</name>
<dbReference type="EMBL" id="JAYKOT010000003">
    <property type="protein sequence ID" value="MEB3429090.1"/>
    <property type="molecule type" value="Genomic_DNA"/>
</dbReference>
<accession>A0AAW9MWY7</accession>
<evidence type="ECO:0000256" key="11">
    <source>
        <dbReference type="ARBA" id="ARBA00044252"/>
    </source>
</evidence>
<comment type="caution">
    <text evidence="19">The sequence shown here is derived from an EMBL/GenBank/DDBJ whole genome shotgun (WGS) entry which is preliminary data.</text>
</comment>
<evidence type="ECO:0000256" key="15">
    <source>
        <dbReference type="ARBA" id="ARBA00076004"/>
    </source>
</evidence>
<evidence type="ECO:0000256" key="2">
    <source>
        <dbReference type="ARBA" id="ARBA00001947"/>
    </source>
</evidence>
<evidence type="ECO:0000256" key="13">
    <source>
        <dbReference type="ARBA" id="ARBA00071271"/>
    </source>
</evidence>
<evidence type="ECO:0000256" key="17">
    <source>
        <dbReference type="ARBA" id="ARBA00078074"/>
    </source>
</evidence>
<keyword evidence="6" id="KW-0862">Zinc</keyword>
<feature type="domain" description="Peptidase M20 dimerisation" evidence="18">
    <location>
        <begin position="203"/>
        <end position="282"/>
    </location>
</feature>
<dbReference type="RefSeq" id="WP_324620443.1">
    <property type="nucleotide sequence ID" value="NZ_JAYKOT010000003.1"/>
</dbReference>
<comment type="similarity">
    <text evidence="12">Belongs to the peptidase M20C family.</text>
</comment>
<protein>
    <recommendedName>
        <fullName evidence="13">Cytosol non-specific dipeptidase</fullName>
        <ecNumber evidence="10">3.4.13.18</ecNumber>
    </recommendedName>
    <alternativeName>
        <fullName evidence="16">Aminoacyl-histidine dipeptidase</fullName>
    </alternativeName>
    <alternativeName>
        <fullName evidence="15">Beta-alanyl-histidine dipeptidase</fullName>
    </alternativeName>
    <alternativeName>
        <fullName evidence="14">Carnosinase</fullName>
    </alternativeName>
    <alternativeName>
        <fullName evidence="11">Peptidase D</fullName>
    </alternativeName>
    <alternativeName>
        <fullName evidence="17">Xaa-His dipeptidase</fullName>
    </alternativeName>
</protein>
<dbReference type="PIRSF" id="PIRSF016599">
    <property type="entry name" value="Xaa-His_dipept"/>
    <property type="match status" value="1"/>
</dbReference>
<evidence type="ECO:0000256" key="9">
    <source>
        <dbReference type="ARBA" id="ARBA00036421"/>
    </source>
</evidence>
<dbReference type="GO" id="GO:0005829">
    <property type="term" value="C:cytosol"/>
    <property type="evidence" value="ECO:0007669"/>
    <property type="project" value="TreeGrafter"/>
</dbReference>
<dbReference type="Gene3D" id="3.40.630.10">
    <property type="entry name" value="Zn peptidases"/>
    <property type="match status" value="2"/>
</dbReference>
<comment type="cofactor">
    <cofactor evidence="1">
        <name>Co(2+)</name>
        <dbReference type="ChEBI" id="CHEBI:48828"/>
    </cofactor>
</comment>
<dbReference type="Proteomes" id="UP001357733">
    <property type="component" value="Unassembled WGS sequence"/>
</dbReference>
<dbReference type="PANTHER" id="PTHR43501:SF1">
    <property type="entry name" value="CYTOSOL NON-SPECIFIC DIPEPTIDASE"/>
    <property type="match status" value="1"/>
</dbReference>
<evidence type="ECO:0000313" key="19">
    <source>
        <dbReference type="EMBL" id="MEB3429090.1"/>
    </source>
</evidence>
<evidence type="ECO:0000256" key="12">
    <source>
        <dbReference type="ARBA" id="ARBA00061423"/>
    </source>
</evidence>
<dbReference type="NCBIfam" id="TIGR01893">
    <property type="entry name" value="aa-his-dipept"/>
    <property type="match status" value="1"/>
</dbReference>
<dbReference type="FunFam" id="3.40.630.10:FF:000072">
    <property type="entry name" value="Aminoacyl-histidine dipeptidase"/>
    <property type="match status" value="1"/>
</dbReference>
<evidence type="ECO:0000259" key="18">
    <source>
        <dbReference type="Pfam" id="PF07687"/>
    </source>
</evidence>
<dbReference type="GO" id="GO:0006508">
    <property type="term" value="P:proteolysis"/>
    <property type="evidence" value="ECO:0007669"/>
    <property type="project" value="UniProtKB-KW"/>
</dbReference>
<reference evidence="19 20" key="1">
    <citation type="submission" date="2024-01" db="EMBL/GenBank/DDBJ databases">
        <title>Complete genome sequence of Citroniella saccharovorans strain M6.X9, isolated from human fecal sample.</title>
        <authorList>
            <person name="Cheng G."/>
            <person name="Westerholm M."/>
            <person name="Schnurer A."/>
        </authorList>
    </citation>
    <scope>NUCLEOTIDE SEQUENCE [LARGE SCALE GENOMIC DNA]</scope>
    <source>
        <strain evidence="19 20">DSM 29873</strain>
    </source>
</reference>
<dbReference type="GO" id="GO:0046872">
    <property type="term" value="F:metal ion binding"/>
    <property type="evidence" value="ECO:0007669"/>
    <property type="project" value="UniProtKB-KW"/>
</dbReference>
<dbReference type="InterPro" id="IPR011650">
    <property type="entry name" value="Peptidase_M20_dimer"/>
</dbReference>
<evidence type="ECO:0000313" key="20">
    <source>
        <dbReference type="Proteomes" id="UP001357733"/>
    </source>
</evidence>
<keyword evidence="5" id="KW-0378">Hydrolase</keyword>
<comment type="catalytic activity">
    <reaction evidence="9">
        <text>Hydrolysis of dipeptides, preferentially hydrophobic dipeptides including prolyl amino acids.</text>
        <dbReference type="EC" id="3.4.13.18"/>
    </reaction>
</comment>
<dbReference type="PRINTS" id="PR00934">
    <property type="entry name" value="XHISDIPTASE"/>
</dbReference>
<dbReference type="EC" id="3.4.13.18" evidence="10"/>
<comment type="cofactor">
    <cofactor evidence="2">
        <name>Zn(2+)</name>
        <dbReference type="ChEBI" id="CHEBI:29105"/>
    </cofactor>
</comment>
<keyword evidence="3" id="KW-0645">Protease</keyword>
<dbReference type="SUPFAM" id="SSF53187">
    <property type="entry name" value="Zn-dependent exopeptidases"/>
    <property type="match status" value="1"/>
</dbReference>
<dbReference type="CDD" id="cd03890">
    <property type="entry name" value="M20_pepD"/>
    <property type="match status" value="1"/>
</dbReference>
<proteinExistence type="inferred from homology"/>
<dbReference type="PANTHER" id="PTHR43501">
    <property type="entry name" value="CYTOSOL NON-SPECIFIC DIPEPTIDASE"/>
    <property type="match status" value="1"/>
</dbReference>
<evidence type="ECO:0000256" key="1">
    <source>
        <dbReference type="ARBA" id="ARBA00001941"/>
    </source>
</evidence>
<keyword evidence="4" id="KW-0479">Metal-binding</keyword>
<dbReference type="SUPFAM" id="SSF55031">
    <property type="entry name" value="Bacterial exopeptidase dimerisation domain"/>
    <property type="match status" value="1"/>
</dbReference>